<comment type="caution">
    <text evidence="1">The sequence shown here is derived from an EMBL/GenBank/DDBJ whole genome shotgun (WGS) entry which is preliminary data.</text>
</comment>
<evidence type="ECO:0000313" key="2">
    <source>
        <dbReference type="Proteomes" id="UP001224890"/>
    </source>
</evidence>
<organism evidence="1 2">
    <name type="scientific">Colletotrichum godetiae</name>
    <dbReference type="NCBI Taxonomy" id="1209918"/>
    <lineage>
        <taxon>Eukaryota</taxon>
        <taxon>Fungi</taxon>
        <taxon>Dikarya</taxon>
        <taxon>Ascomycota</taxon>
        <taxon>Pezizomycotina</taxon>
        <taxon>Sordariomycetes</taxon>
        <taxon>Hypocreomycetidae</taxon>
        <taxon>Glomerellales</taxon>
        <taxon>Glomerellaceae</taxon>
        <taxon>Colletotrichum</taxon>
        <taxon>Colletotrichum acutatum species complex</taxon>
    </lineage>
</organism>
<accession>A0AAJ0AD87</accession>
<sequence>MKATGACYNGKLYSLASPDGDACECFDDGCLDNKFSTPRSVGKLGDSFGGVTKEDLIASAVRTYLANGGKNGASTDDEGVQNDLQDVDFTRPGFIRIPFCRAERALQRWEGATKDDAKGFNENYP</sequence>
<name>A0AAJ0AD87_9PEZI</name>
<dbReference type="Proteomes" id="UP001224890">
    <property type="component" value="Unassembled WGS sequence"/>
</dbReference>
<reference evidence="1" key="1">
    <citation type="submission" date="2021-06" db="EMBL/GenBank/DDBJ databases">
        <title>Comparative genomics, transcriptomics and evolutionary studies reveal genomic signatures of adaptation to plant cell wall in hemibiotrophic fungi.</title>
        <authorList>
            <consortium name="DOE Joint Genome Institute"/>
            <person name="Baroncelli R."/>
            <person name="Diaz J.F."/>
            <person name="Benocci T."/>
            <person name="Peng M."/>
            <person name="Battaglia E."/>
            <person name="Haridas S."/>
            <person name="Andreopoulos W."/>
            <person name="Labutti K."/>
            <person name="Pangilinan J."/>
            <person name="Floch G.L."/>
            <person name="Makela M.R."/>
            <person name="Henrissat B."/>
            <person name="Grigoriev I.V."/>
            <person name="Crouch J.A."/>
            <person name="De Vries R.P."/>
            <person name="Sukno S.A."/>
            <person name="Thon M.R."/>
        </authorList>
    </citation>
    <scope>NUCLEOTIDE SEQUENCE</scope>
    <source>
        <strain evidence="1">CBS 193.32</strain>
    </source>
</reference>
<evidence type="ECO:0000313" key="1">
    <source>
        <dbReference type="EMBL" id="KAK1671682.1"/>
    </source>
</evidence>
<dbReference type="AlphaFoldDB" id="A0AAJ0AD87"/>
<proteinExistence type="predicted"/>
<dbReference type="GeneID" id="85457314"/>
<dbReference type="EMBL" id="JAHMHR010000044">
    <property type="protein sequence ID" value="KAK1671682.1"/>
    <property type="molecule type" value="Genomic_DNA"/>
</dbReference>
<dbReference type="RefSeq" id="XP_060425685.1">
    <property type="nucleotide sequence ID" value="XM_060572788.1"/>
</dbReference>
<gene>
    <name evidence="1" type="ORF">BDP55DRAFT_635543</name>
</gene>
<protein>
    <submittedName>
        <fullName evidence="1">Uncharacterized protein</fullName>
    </submittedName>
</protein>
<keyword evidence="2" id="KW-1185">Reference proteome</keyword>